<comment type="caution">
    <text evidence="2">The sequence shown here is derived from an EMBL/GenBank/DDBJ whole genome shotgun (WGS) entry which is preliminary data.</text>
</comment>
<keyword evidence="3" id="KW-1185">Reference proteome</keyword>
<feature type="region of interest" description="Disordered" evidence="1">
    <location>
        <begin position="153"/>
        <end position="174"/>
    </location>
</feature>
<proteinExistence type="predicted"/>
<dbReference type="AlphaFoldDB" id="A0A812D3Z5"/>
<dbReference type="Proteomes" id="UP000597762">
    <property type="component" value="Unassembled WGS sequence"/>
</dbReference>
<protein>
    <submittedName>
        <fullName evidence="2">Uncharacterized protein</fullName>
    </submittedName>
</protein>
<name>A0A812D3Z5_ACAPH</name>
<sequence length="174" mass="19274">MQLTLLKNYYLYLMAPLTSFFATAFPLRRQLTPAASSTPTVSSSPQQLPAASSSPLRRSTDVPLPIPAPTDVQLPLMSGHRSRTNDLCRLTIHRSQIKTRFPSSTTDHLHLSSFFAIANSLPFLPKDELTTPALSASFLSLLKRRRALYSRTDIQGSTGPRTPLFHRPTSKLSP</sequence>
<feature type="region of interest" description="Disordered" evidence="1">
    <location>
        <begin position="35"/>
        <end position="63"/>
    </location>
</feature>
<gene>
    <name evidence="2" type="ORF">SPHA_45642</name>
</gene>
<evidence type="ECO:0000313" key="3">
    <source>
        <dbReference type="Proteomes" id="UP000597762"/>
    </source>
</evidence>
<reference evidence="2" key="1">
    <citation type="submission" date="2021-01" db="EMBL/GenBank/DDBJ databases">
        <authorList>
            <person name="Li R."/>
            <person name="Bekaert M."/>
        </authorList>
    </citation>
    <scope>NUCLEOTIDE SEQUENCE</scope>
    <source>
        <strain evidence="2">Farmed</strain>
    </source>
</reference>
<accession>A0A812D3Z5</accession>
<feature type="compositionally biased region" description="Low complexity" evidence="1">
    <location>
        <begin position="35"/>
        <end position="56"/>
    </location>
</feature>
<dbReference type="EMBL" id="CAHIKZ030002358">
    <property type="protein sequence ID" value="CAE1285812.1"/>
    <property type="molecule type" value="Genomic_DNA"/>
</dbReference>
<organism evidence="2 3">
    <name type="scientific">Acanthosepion pharaonis</name>
    <name type="common">Pharaoh cuttlefish</name>
    <name type="synonym">Sepia pharaonis</name>
    <dbReference type="NCBI Taxonomy" id="158019"/>
    <lineage>
        <taxon>Eukaryota</taxon>
        <taxon>Metazoa</taxon>
        <taxon>Spiralia</taxon>
        <taxon>Lophotrochozoa</taxon>
        <taxon>Mollusca</taxon>
        <taxon>Cephalopoda</taxon>
        <taxon>Coleoidea</taxon>
        <taxon>Decapodiformes</taxon>
        <taxon>Sepiida</taxon>
        <taxon>Sepiina</taxon>
        <taxon>Sepiidae</taxon>
        <taxon>Acanthosepion</taxon>
    </lineage>
</organism>
<evidence type="ECO:0000313" key="2">
    <source>
        <dbReference type="EMBL" id="CAE1285812.1"/>
    </source>
</evidence>
<evidence type="ECO:0000256" key="1">
    <source>
        <dbReference type="SAM" id="MobiDB-lite"/>
    </source>
</evidence>